<accession>A0AAX3MMM0</accession>
<evidence type="ECO:0000313" key="2">
    <source>
        <dbReference type="Proteomes" id="UP001219219"/>
    </source>
</evidence>
<dbReference type="RefSeq" id="WP_273782721.1">
    <property type="nucleotide sequence ID" value="NZ_CP117562.1"/>
</dbReference>
<name>A0AAX3MMM0_ESCAL</name>
<dbReference type="AlphaFoldDB" id="A0AAX3MMM0"/>
<gene>
    <name evidence="1" type="ORF">PS049_06855</name>
</gene>
<dbReference type="Proteomes" id="UP001219219">
    <property type="component" value="Chromosome"/>
</dbReference>
<dbReference type="EMBL" id="CP117562">
    <property type="protein sequence ID" value="WDB30618.1"/>
    <property type="molecule type" value="Genomic_DNA"/>
</dbReference>
<proteinExistence type="predicted"/>
<protein>
    <recommendedName>
        <fullName evidence="3">Transcriptional regulator</fullName>
    </recommendedName>
</protein>
<sequence>MNIKPIRTEQDYEGTLRAVEPMFDNEPEMNTPENAENVPTLRINAELPVQTNVES</sequence>
<evidence type="ECO:0000313" key="1">
    <source>
        <dbReference type="EMBL" id="WDB30618.1"/>
    </source>
</evidence>
<reference evidence="1" key="1">
    <citation type="submission" date="2023-02" db="EMBL/GenBank/DDBJ databases">
        <title>Escherichia albertii as a potential enteropathogen in the light of epidemiological and genomic studies.</title>
        <authorList>
            <person name="Leszczynska K."/>
            <person name="Swiecicka I."/>
            <person name="Daniluk T."/>
            <person name="Lebensztejn D."/>
            <person name="Chmielewska S."/>
            <person name="Leszczynska D."/>
            <person name="Gawor J."/>
            <person name="Kliber M."/>
        </authorList>
    </citation>
    <scope>NUCLEOTIDE SEQUENCE</scope>
    <source>
        <strain evidence="1">BIA_7</strain>
    </source>
</reference>
<organism evidence="1 2">
    <name type="scientific">Escherichia albertii</name>
    <dbReference type="NCBI Taxonomy" id="208962"/>
    <lineage>
        <taxon>Bacteria</taxon>
        <taxon>Pseudomonadati</taxon>
        <taxon>Pseudomonadota</taxon>
        <taxon>Gammaproteobacteria</taxon>
        <taxon>Enterobacterales</taxon>
        <taxon>Enterobacteriaceae</taxon>
        <taxon>Escherichia</taxon>
    </lineage>
</organism>
<evidence type="ECO:0008006" key="3">
    <source>
        <dbReference type="Google" id="ProtNLM"/>
    </source>
</evidence>